<dbReference type="eggNOG" id="COG1366">
    <property type="taxonomic scope" value="Bacteria"/>
</dbReference>
<keyword evidence="5" id="KW-1185">Reference proteome</keyword>
<dbReference type="NCBIfam" id="TIGR00377">
    <property type="entry name" value="ant_ant_sig"/>
    <property type="match status" value="1"/>
</dbReference>
<organism evidence="4 5">
    <name type="scientific">Acidothermus cellulolyticus (strain ATCC 43068 / DSM 8971 / 11B)</name>
    <dbReference type="NCBI Taxonomy" id="351607"/>
    <lineage>
        <taxon>Bacteria</taxon>
        <taxon>Bacillati</taxon>
        <taxon>Actinomycetota</taxon>
        <taxon>Actinomycetes</taxon>
        <taxon>Acidothermales</taxon>
        <taxon>Acidothermaceae</taxon>
        <taxon>Acidothermus</taxon>
    </lineage>
</organism>
<dbReference type="InterPro" id="IPR058548">
    <property type="entry name" value="MlaB-like_STAS"/>
</dbReference>
<name>A0LVZ5_ACIC1</name>
<dbReference type="AlphaFoldDB" id="A0LVZ5"/>
<dbReference type="InterPro" id="IPR036513">
    <property type="entry name" value="STAS_dom_sf"/>
</dbReference>
<dbReference type="InterPro" id="IPR003658">
    <property type="entry name" value="Anti-sigma_ant"/>
</dbReference>
<protein>
    <recommendedName>
        <fullName evidence="2">Anti-sigma factor antagonist</fullName>
    </recommendedName>
</protein>
<reference evidence="4 5" key="1">
    <citation type="journal article" date="2009" name="Genome Res.">
        <title>Complete genome of the cellulolytic thermophile Acidothermus cellulolyticus 11B provides insights into its ecophysiological and evolutionary adaptations.</title>
        <authorList>
            <person name="Barabote R.D."/>
            <person name="Xie G."/>
            <person name="Leu D.H."/>
            <person name="Normand P."/>
            <person name="Necsulea A."/>
            <person name="Daubin V."/>
            <person name="Medigue C."/>
            <person name="Adney W.S."/>
            <person name="Xu X.C."/>
            <person name="Lapidus A."/>
            <person name="Parales R.E."/>
            <person name="Detter C."/>
            <person name="Pujic P."/>
            <person name="Bruce D."/>
            <person name="Lavire C."/>
            <person name="Challacombe J.F."/>
            <person name="Brettin T.S."/>
            <person name="Berry A.M."/>
        </authorList>
    </citation>
    <scope>NUCLEOTIDE SEQUENCE [LARGE SCALE GENOMIC DNA]</scope>
    <source>
        <strain evidence="5">ATCC 43068 / DSM 8971 / 11B</strain>
    </source>
</reference>
<evidence type="ECO:0000256" key="2">
    <source>
        <dbReference type="RuleBase" id="RU003749"/>
    </source>
</evidence>
<evidence type="ECO:0000313" key="4">
    <source>
        <dbReference type="EMBL" id="ABK53605.1"/>
    </source>
</evidence>
<dbReference type="Proteomes" id="UP000008221">
    <property type="component" value="Chromosome"/>
</dbReference>
<dbReference type="STRING" id="351607.Acel_1833"/>
<comment type="similarity">
    <text evidence="1 2">Belongs to the anti-sigma-factor antagonist family.</text>
</comment>
<dbReference type="SUPFAM" id="SSF52091">
    <property type="entry name" value="SpoIIaa-like"/>
    <property type="match status" value="1"/>
</dbReference>
<feature type="domain" description="STAS" evidence="3">
    <location>
        <begin position="10"/>
        <end position="102"/>
    </location>
</feature>
<dbReference type="CDD" id="cd07043">
    <property type="entry name" value="STAS_anti-anti-sigma_factors"/>
    <property type="match status" value="1"/>
</dbReference>
<dbReference type="Pfam" id="PF13466">
    <property type="entry name" value="STAS_2"/>
    <property type="match status" value="1"/>
</dbReference>
<dbReference type="HOGENOM" id="CLU_115403_3_3_11"/>
<dbReference type="InterPro" id="IPR002645">
    <property type="entry name" value="STAS_dom"/>
</dbReference>
<sequence>MHPMHSTEVFRFDLNRDGDRVVVTLYGELDIANARRLRESFAALDDGRESDVVVDLAGVPFIDSTCLAVLLWASHRSRDSGRRMVLRDPSRGVIAALAASGLLRAFRYDPETLDSVQPWPTRIPAAEPHTVGAAS</sequence>
<dbReference type="KEGG" id="ace:Acel_1833"/>
<dbReference type="RefSeq" id="WP_011720668.1">
    <property type="nucleotide sequence ID" value="NC_008578.1"/>
</dbReference>
<gene>
    <name evidence="4" type="ordered locus">Acel_1833</name>
</gene>
<dbReference type="PANTHER" id="PTHR33495:SF2">
    <property type="entry name" value="ANTI-SIGMA FACTOR ANTAGONIST TM_1081-RELATED"/>
    <property type="match status" value="1"/>
</dbReference>
<dbReference type="EMBL" id="CP000481">
    <property type="protein sequence ID" value="ABK53605.1"/>
    <property type="molecule type" value="Genomic_DNA"/>
</dbReference>
<dbReference type="PANTHER" id="PTHR33495">
    <property type="entry name" value="ANTI-SIGMA FACTOR ANTAGONIST TM_1081-RELATED-RELATED"/>
    <property type="match status" value="1"/>
</dbReference>
<proteinExistence type="inferred from homology"/>
<dbReference type="PROSITE" id="PS50801">
    <property type="entry name" value="STAS"/>
    <property type="match status" value="1"/>
</dbReference>
<evidence type="ECO:0000256" key="1">
    <source>
        <dbReference type="ARBA" id="ARBA00009013"/>
    </source>
</evidence>
<evidence type="ECO:0000313" key="5">
    <source>
        <dbReference type="Proteomes" id="UP000008221"/>
    </source>
</evidence>
<accession>A0LVZ5</accession>
<dbReference type="InParanoid" id="A0LVZ5"/>
<dbReference type="GO" id="GO:0043856">
    <property type="term" value="F:anti-sigma factor antagonist activity"/>
    <property type="evidence" value="ECO:0007669"/>
    <property type="project" value="InterPro"/>
</dbReference>
<evidence type="ECO:0000259" key="3">
    <source>
        <dbReference type="PROSITE" id="PS50801"/>
    </source>
</evidence>
<dbReference type="Gene3D" id="3.30.750.24">
    <property type="entry name" value="STAS domain"/>
    <property type="match status" value="1"/>
</dbReference>